<dbReference type="EMBL" id="BGPR01007046">
    <property type="protein sequence ID" value="GBN23846.1"/>
    <property type="molecule type" value="Genomic_DNA"/>
</dbReference>
<evidence type="ECO:0000313" key="1">
    <source>
        <dbReference type="EMBL" id="GBN23846.1"/>
    </source>
</evidence>
<gene>
    <name evidence="1" type="ORF">AVEN_83937_1</name>
</gene>
<evidence type="ECO:0000313" key="2">
    <source>
        <dbReference type="Proteomes" id="UP000499080"/>
    </source>
</evidence>
<dbReference type="Proteomes" id="UP000499080">
    <property type="component" value="Unassembled WGS sequence"/>
</dbReference>
<protein>
    <submittedName>
        <fullName evidence="1">Uncharacterized protein</fullName>
    </submittedName>
</protein>
<sequence>MIGRLAGAMYPVCQSSENSVKLHDNVLEMSTILCNHMSQPKYKISGDILQSLYWNNSIFTTDRLHKVSNCDRIFSVYCILQVALQEEIACIEIWLTHWPPRIPRL</sequence>
<accession>A0A4Y2MDU6</accession>
<name>A0A4Y2MDU6_ARAVE</name>
<keyword evidence="2" id="KW-1185">Reference proteome</keyword>
<reference evidence="1 2" key="1">
    <citation type="journal article" date="2019" name="Sci. Rep.">
        <title>Orb-weaving spider Araneus ventricosus genome elucidates the spidroin gene catalogue.</title>
        <authorList>
            <person name="Kono N."/>
            <person name="Nakamura H."/>
            <person name="Ohtoshi R."/>
            <person name="Moran D.A.P."/>
            <person name="Shinohara A."/>
            <person name="Yoshida Y."/>
            <person name="Fujiwara M."/>
            <person name="Mori M."/>
            <person name="Tomita M."/>
            <person name="Arakawa K."/>
        </authorList>
    </citation>
    <scope>NUCLEOTIDE SEQUENCE [LARGE SCALE GENOMIC DNA]</scope>
</reference>
<organism evidence="1 2">
    <name type="scientific">Araneus ventricosus</name>
    <name type="common">Orbweaver spider</name>
    <name type="synonym">Epeira ventricosa</name>
    <dbReference type="NCBI Taxonomy" id="182803"/>
    <lineage>
        <taxon>Eukaryota</taxon>
        <taxon>Metazoa</taxon>
        <taxon>Ecdysozoa</taxon>
        <taxon>Arthropoda</taxon>
        <taxon>Chelicerata</taxon>
        <taxon>Arachnida</taxon>
        <taxon>Araneae</taxon>
        <taxon>Araneomorphae</taxon>
        <taxon>Entelegynae</taxon>
        <taxon>Araneoidea</taxon>
        <taxon>Araneidae</taxon>
        <taxon>Araneus</taxon>
    </lineage>
</organism>
<dbReference type="AlphaFoldDB" id="A0A4Y2MDU6"/>
<comment type="caution">
    <text evidence="1">The sequence shown here is derived from an EMBL/GenBank/DDBJ whole genome shotgun (WGS) entry which is preliminary data.</text>
</comment>
<proteinExistence type="predicted"/>